<feature type="transmembrane region" description="Helical" evidence="1">
    <location>
        <begin position="40"/>
        <end position="58"/>
    </location>
</feature>
<proteinExistence type="predicted"/>
<comment type="caution">
    <text evidence="2">The sequence shown here is derived from an EMBL/GenBank/DDBJ whole genome shotgun (WGS) entry which is preliminary data.</text>
</comment>
<keyword evidence="1" id="KW-0812">Transmembrane</keyword>
<organism evidence="2 3">
    <name type="scientific">Pseudomonas morbosilactucae</name>
    <dbReference type="NCBI Taxonomy" id="2938197"/>
    <lineage>
        <taxon>Bacteria</taxon>
        <taxon>Pseudomonadati</taxon>
        <taxon>Pseudomonadota</taxon>
        <taxon>Gammaproteobacteria</taxon>
        <taxon>Pseudomonadales</taxon>
        <taxon>Pseudomonadaceae</taxon>
        <taxon>Pseudomonas</taxon>
    </lineage>
</organism>
<feature type="transmembrane region" description="Helical" evidence="1">
    <location>
        <begin position="70"/>
        <end position="88"/>
    </location>
</feature>
<protein>
    <submittedName>
        <fullName evidence="2">Uncharacterized protein</fullName>
    </submittedName>
</protein>
<dbReference type="Pfam" id="PF20460">
    <property type="entry name" value="DUF6713"/>
    <property type="match status" value="1"/>
</dbReference>
<sequence length="136" mass="15063">MKKILWRLCLGALAGHELDAVAQAEWRLLYGLRELEAGLAQGLFIALHVPLCMGLLWLGGHANGRVRQGFHRLLAGFAVVHGGLHFNLREHPLYSFDSPLSQALIFGAAAAGLLYLLTELWPLRRPLHALTARIEQ</sequence>
<gene>
    <name evidence="2" type="ORF">M1B34_28740</name>
</gene>
<reference evidence="2 3" key="2">
    <citation type="journal article" date="2023" name="Plant Pathol.">
        <title>Dismantling and reorganizing Pseudomonas marginalis sensu#lato.</title>
        <authorList>
            <person name="Sawada H."/>
            <person name="Fujikawa T."/>
            <person name="Satou M."/>
        </authorList>
    </citation>
    <scope>NUCLEOTIDE SEQUENCE [LARGE SCALE GENOMIC DNA]</scope>
    <source>
        <strain evidence="2 3">MAFF 302030</strain>
    </source>
</reference>
<dbReference type="AlphaFoldDB" id="A0A9X2C8K2"/>
<evidence type="ECO:0000256" key="1">
    <source>
        <dbReference type="SAM" id="Phobius"/>
    </source>
</evidence>
<dbReference type="EMBL" id="JALQCW010000088">
    <property type="protein sequence ID" value="MCK9801547.1"/>
    <property type="molecule type" value="Genomic_DNA"/>
</dbReference>
<reference evidence="2 3" key="1">
    <citation type="journal article" date="2022" name="Int. J. Syst. Evol. Microbiol.">
        <title>Pseudomonas aegrilactucae sp. nov. and Pseudomonas morbosilactucae sp. nov., pathogens causing bacterial rot of lettuce in Japan.</title>
        <authorList>
            <person name="Sawada H."/>
            <person name="Fujikawa T."/>
            <person name="Satou M."/>
        </authorList>
    </citation>
    <scope>NUCLEOTIDE SEQUENCE [LARGE SCALE GENOMIC DNA]</scope>
    <source>
        <strain evidence="2 3">MAFF 302030</strain>
    </source>
</reference>
<accession>A0A9X2C8K2</accession>
<dbReference type="Proteomes" id="UP001155059">
    <property type="component" value="Unassembled WGS sequence"/>
</dbReference>
<dbReference type="RefSeq" id="WP_268266908.1">
    <property type="nucleotide sequence ID" value="NZ_JALQCW010000088.1"/>
</dbReference>
<name>A0A9X2C8K2_9PSED</name>
<keyword evidence="1" id="KW-1133">Transmembrane helix</keyword>
<feature type="transmembrane region" description="Helical" evidence="1">
    <location>
        <begin position="100"/>
        <end position="118"/>
    </location>
</feature>
<evidence type="ECO:0000313" key="3">
    <source>
        <dbReference type="Proteomes" id="UP001155059"/>
    </source>
</evidence>
<evidence type="ECO:0000313" key="2">
    <source>
        <dbReference type="EMBL" id="MCK9801547.1"/>
    </source>
</evidence>
<keyword evidence="1" id="KW-0472">Membrane</keyword>
<dbReference type="InterPro" id="IPR046559">
    <property type="entry name" value="DUF6713"/>
</dbReference>